<sequence length="90" mass="9321">MVTKNETSALRHVAAGEVLFHSGLWGVPMGFLWAGGDGLSAGRLPQWAADAVVVLERRGLVAIRAVAGARDAAVRVTEAGMRQLGGVGAR</sequence>
<evidence type="ECO:0000313" key="1">
    <source>
        <dbReference type="EMBL" id="PPK65293.1"/>
    </source>
</evidence>
<evidence type="ECO:0000313" key="2">
    <source>
        <dbReference type="Proteomes" id="UP000239203"/>
    </source>
</evidence>
<evidence type="ECO:0008006" key="3">
    <source>
        <dbReference type="Google" id="ProtNLM"/>
    </source>
</evidence>
<name>A0A2S6GJC6_9PSEU</name>
<gene>
    <name evidence="1" type="ORF">CLV40_115140</name>
</gene>
<dbReference type="Proteomes" id="UP000239203">
    <property type="component" value="Unassembled WGS sequence"/>
</dbReference>
<organism evidence="1 2">
    <name type="scientific">Actinokineospora auranticolor</name>
    <dbReference type="NCBI Taxonomy" id="155976"/>
    <lineage>
        <taxon>Bacteria</taxon>
        <taxon>Bacillati</taxon>
        <taxon>Actinomycetota</taxon>
        <taxon>Actinomycetes</taxon>
        <taxon>Pseudonocardiales</taxon>
        <taxon>Pseudonocardiaceae</taxon>
        <taxon>Actinokineospora</taxon>
    </lineage>
</organism>
<dbReference type="AlphaFoldDB" id="A0A2S6GJC6"/>
<comment type="caution">
    <text evidence="1">The sequence shown here is derived from an EMBL/GenBank/DDBJ whole genome shotgun (WGS) entry which is preliminary data.</text>
</comment>
<keyword evidence="2" id="KW-1185">Reference proteome</keyword>
<reference evidence="1 2" key="1">
    <citation type="submission" date="2018-02" db="EMBL/GenBank/DDBJ databases">
        <title>Genomic Encyclopedia of Archaeal and Bacterial Type Strains, Phase II (KMG-II): from individual species to whole genera.</title>
        <authorList>
            <person name="Goeker M."/>
        </authorList>
    </citation>
    <scope>NUCLEOTIDE SEQUENCE [LARGE SCALE GENOMIC DNA]</scope>
    <source>
        <strain evidence="1 2">YU 961-1</strain>
    </source>
</reference>
<protein>
    <recommendedName>
        <fullName evidence="3">Winged helix DNA-binding protein</fullName>
    </recommendedName>
</protein>
<proteinExistence type="predicted"/>
<dbReference type="EMBL" id="PTIX01000015">
    <property type="protein sequence ID" value="PPK65293.1"/>
    <property type="molecule type" value="Genomic_DNA"/>
</dbReference>
<accession>A0A2S6GJC6</accession>